<gene>
    <name evidence="5" type="primary">Dper\GL10067</name>
    <name evidence="5" type="ORF">Dper_GL10067</name>
</gene>
<accession>B4IRX8</accession>
<keyword evidence="1" id="KW-0479">Metal-binding</keyword>
<evidence type="ECO:0000313" key="6">
    <source>
        <dbReference type="Proteomes" id="UP000008744"/>
    </source>
</evidence>
<dbReference type="OrthoDB" id="2417221at2759"/>
<feature type="domain" description="U1-C C2H2-type zinc finger" evidence="4">
    <location>
        <begin position="4"/>
        <end position="38"/>
    </location>
</feature>
<sequence length="87" mass="10131">MGQSYFCDYCGCFMKSDLNVRKLHNNGISHTVAKYRYMRRFEDAAKILAEERLKNPCQRYSKGILPVRSVLQLWSIIVIRSPRSGKS</sequence>
<dbReference type="HOGENOM" id="CLU_2485708_0_0_1"/>
<evidence type="ECO:0000256" key="1">
    <source>
        <dbReference type="ARBA" id="ARBA00022723"/>
    </source>
</evidence>
<dbReference type="AlphaFoldDB" id="B4IRX8"/>
<keyword evidence="2" id="KW-0863">Zinc-finger</keyword>
<dbReference type="Proteomes" id="UP000008744">
    <property type="component" value="Unassembled WGS sequence"/>
</dbReference>
<dbReference type="GO" id="GO:0008270">
    <property type="term" value="F:zinc ion binding"/>
    <property type="evidence" value="ECO:0007669"/>
    <property type="project" value="UniProtKB-KW"/>
</dbReference>
<evidence type="ECO:0000256" key="3">
    <source>
        <dbReference type="ARBA" id="ARBA00022833"/>
    </source>
</evidence>
<dbReference type="EMBL" id="CH696693">
    <property type="protein sequence ID" value="EDW39505.1"/>
    <property type="molecule type" value="Genomic_DNA"/>
</dbReference>
<dbReference type="SUPFAM" id="SSF57667">
    <property type="entry name" value="beta-beta-alpha zinc fingers"/>
    <property type="match status" value="1"/>
</dbReference>
<dbReference type="InterPro" id="IPR036236">
    <property type="entry name" value="Znf_C2H2_sf"/>
</dbReference>
<keyword evidence="6" id="KW-1185">Reference proteome</keyword>
<evidence type="ECO:0000256" key="2">
    <source>
        <dbReference type="ARBA" id="ARBA00022771"/>
    </source>
</evidence>
<dbReference type="Gene3D" id="3.30.160.60">
    <property type="entry name" value="Classic Zinc Finger"/>
    <property type="match status" value="1"/>
</dbReference>
<evidence type="ECO:0000259" key="4">
    <source>
        <dbReference type="Pfam" id="PF06220"/>
    </source>
</evidence>
<dbReference type="PANTHER" id="PTHR16465:SF0">
    <property type="entry name" value="ZINC FINGER MATRIN-TYPE PROTEIN 5"/>
    <property type="match status" value="1"/>
</dbReference>
<proteinExistence type="predicted"/>
<dbReference type="Pfam" id="PF06220">
    <property type="entry name" value="zf-U1"/>
    <property type="match status" value="1"/>
</dbReference>
<dbReference type="STRING" id="7234.B4IRX8"/>
<dbReference type="GO" id="GO:0005689">
    <property type="term" value="C:U12-type spliceosomal complex"/>
    <property type="evidence" value="ECO:0007669"/>
    <property type="project" value="TreeGrafter"/>
</dbReference>
<organism evidence="6">
    <name type="scientific">Drosophila persimilis</name>
    <name type="common">Fruit fly</name>
    <dbReference type="NCBI Taxonomy" id="7234"/>
    <lineage>
        <taxon>Eukaryota</taxon>
        <taxon>Metazoa</taxon>
        <taxon>Ecdysozoa</taxon>
        <taxon>Arthropoda</taxon>
        <taxon>Hexapoda</taxon>
        <taxon>Insecta</taxon>
        <taxon>Pterygota</taxon>
        <taxon>Neoptera</taxon>
        <taxon>Endopterygota</taxon>
        <taxon>Diptera</taxon>
        <taxon>Brachycera</taxon>
        <taxon>Muscomorpha</taxon>
        <taxon>Ephydroidea</taxon>
        <taxon>Drosophilidae</taxon>
        <taxon>Drosophila</taxon>
        <taxon>Sophophora</taxon>
    </lineage>
</organism>
<keyword evidence="3" id="KW-0862">Zinc</keyword>
<protein>
    <submittedName>
        <fullName evidence="5">GL10067</fullName>
    </submittedName>
</protein>
<evidence type="ECO:0000313" key="5">
    <source>
        <dbReference type="EMBL" id="EDW39505.1"/>
    </source>
</evidence>
<reference evidence="5 6" key="1">
    <citation type="journal article" date="2007" name="Nature">
        <title>Evolution of genes and genomes on the Drosophila phylogeny.</title>
        <authorList>
            <consortium name="Drosophila 12 Genomes Consortium"/>
            <person name="Clark A.G."/>
            <person name="Eisen M.B."/>
            <person name="Smith D.R."/>
            <person name="Bergman C.M."/>
            <person name="Oliver B."/>
            <person name="Markow T.A."/>
            <person name="Kaufman T.C."/>
            <person name="Kellis M."/>
            <person name="Gelbart W."/>
            <person name="Iyer V.N."/>
            <person name="Pollard D.A."/>
            <person name="Sackton T.B."/>
            <person name="Larracuente A.M."/>
            <person name="Singh N.D."/>
            <person name="Abad J.P."/>
            <person name="Abt D.N."/>
            <person name="Adryan B."/>
            <person name="Aguade M."/>
            <person name="Akashi H."/>
            <person name="Anderson W.W."/>
            <person name="Aquadro C.F."/>
            <person name="Ardell D.H."/>
            <person name="Arguello R."/>
            <person name="Artieri C.G."/>
            <person name="Barbash D.A."/>
            <person name="Barker D."/>
            <person name="Barsanti P."/>
            <person name="Batterham P."/>
            <person name="Batzoglou S."/>
            <person name="Begun D."/>
            <person name="Bhutkar A."/>
            <person name="Blanco E."/>
            <person name="Bosak S.A."/>
            <person name="Bradley R.K."/>
            <person name="Brand A.D."/>
            <person name="Brent M.R."/>
            <person name="Brooks A.N."/>
            <person name="Brown R.H."/>
            <person name="Butlin R.K."/>
            <person name="Caggese C."/>
            <person name="Calvi B.R."/>
            <person name="Bernardo de Carvalho A."/>
            <person name="Caspi A."/>
            <person name="Castrezana S."/>
            <person name="Celniker S.E."/>
            <person name="Chang J.L."/>
            <person name="Chapple C."/>
            <person name="Chatterji S."/>
            <person name="Chinwalla A."/>
            <person name="Civetta A."/>
            <person name="Clifton S.W."/>
            <person name="Comeron J.M."/>
            <person name="Costello J.C."/>
            <person name="Coyne J.A."/>
            <person name="Daub J."/>
            <person name="David R.G."/>
            <person name="Delcher A.L."/>
            <person name="Delehaunty K."/>
            <person name="Do C.B."/>
            <person name="Ebling H."/>
            <person name="Edwards K."/>
            <person name="Eickbush T."/>
            <person name="Evans J.D."/>
            <person name="Filipski A."/>
            <person name="Findeiss S."/>
            <person name="Freyhult E."/>
            <person name="Fulton L."/>
            <person name="Fulton R."/>
            <person name="Garcia A.C."/>
            <person name="Gardiner A."/>
            <person name="Garfield D.A."/>
            <person name="Garvin B.E."/>
            <person name="Gibson G."/>
            <person name="Gilbert D."/>
            <person name="Gnerre S."/>
            <person name="Godfrey J."/>
            <person name="Good R."/>
            <person name="Gotea V."/>
            <person name="Gravely B."/>
            <person name="Greenberg A.J."/>
            <person name="Griffiths-Jones S."/>
            <person name="Gross S."/>
            <person name="Guigo R."/>
            <person name="Gustafson E.A."/>
            <person name="Haerty W."/>
            <person name="Hahn M.W."/>
            <person name="Halligan D.L."/>
            <person name="Halpern A.L."/>
            <person name="Halter G.M."/>
            <person name="Han M.V."/>
            <person name="Heger A."/>
            <person name="Hillier L."/>
            <person name="Hinrichs A.S."/>
            <person name="Holmes I."/>
            <person name="Hoskins R.A."/>
            <person name="Hubisz M.J."/>
            <person name="Hultmark D."/>
            <person name="Huntley M.A."/>
            <person name="Jaffe D.B."/>
            <person name="Jagadeeshan S."/>
            <person name="Jeck W.R."/>
            <person name="Johnson J."/>
            <person name="Jones C.D."/>
            <person name="Jordan W.C."/>
            <person name="Karpen G.H."/>
            <person name="Kataoka E."/>
            <person name="Keightley P.D."/>
            <person name="Kheradpour P."/>
            <person name="Kirkness E.F."/>
            <person name="Koerich L.B."/>
            <person name="Kristiansen K."/>
            <person name="Kudrna D."/>
            <person name="Kulathinal R.J."/>
            <person name="Kumar S."/>
            <person name="Kwok R."/>
            <person name="Lander E."/>
            <person name="Langley C.H."/>
            <person name="Lapoint R."/>
            <person name="Lazzaro B.P."/>
            <person name="Lee S.J."/>
            <person name="Levesque L."/>
            <person name="Li R."/>
            <person name="Lin C.F."/>
            <person name="Lin M.F."/>
            <person name="Lindblad-Toh K."/>
            <person name="Llopart A."/>
            <person name="Long M."/>
            <person name="Low L."/>
            <person name="Lozovsky E."/>
            <person name="Lu J."/>
            <person name="Luo M."/>
            <person name="Machado C.A."/>
            <person name="Makalowski W."/>
            <person name="Marzo M."/>
            <person name="Matsuda M."/>
            <person name="Matzkin L."/>
            <person name="McAllister B."/>
            <person name="McBride C.S."/>
            <person name="McKernan B."/>
            <person name="McKernan K."/>
            <person name="Mendez-Lago M."/>
            <person name="Minx P."/>
            <person name="Mollenhauer M.U."/>
            <person name="Montooth K."/>
            <person name="Mount S.M."/>
            <person name="Mu X."/>
            <person name="Myers E."/>
            <person name="Negre B."/>
            <person name="Newfeld S."/>
            <person name="Nielsen R."/>
            <person name="Noor M.A."/>
            <person name="O'Grady P."/>
            <person name="Pachter L."/>
            <person name="Papaceit M."/>
            <person name="Parisi M.J."/>
            <person name="Parisi M."/>
            <person name="Parts L."/>
            <person name="Pedersen J.S."/>
            <person name="Pesole G."/>
            <person name="Phillippy A.M."/>
            <person name="Ponting C.P."/>
            <person name="Pop M."/>
            <person name="Porcelli D."/>
            <person name="Powell J.R."/>
            <person name="Prohaska S."/>
            <person name="Pruitt K."/>
            <person name="Puig M."/>
            <person name="Quesneville H."/>
            <person name="Ram K.R."/>
            <person name="Rand D."/>
            <person name="Rasmussen M.D."/>
            <person name="Reed L.K."/>
            <person name="Reenan R."/>
            <person name="Reily A."/>
            <person name="Remington K.A."/>
            <person name="Rieger T.T."/>
            <person name="Ritchie M.G."/>
            <person name="Robin C."/>
            <person name="Rogers Y.H."/>
            <person name="Rohde C."/>
            <person name="Rozas J."/>
            <person name="Rubenfield M.J."/>
            <person name="Ruiz A."/>
            <person name="Russo S."/>
            <person name="Salzberg S.L."/>
            <person name="Sanchez-Gracia A."/>
            <person name="Saranga D.J."/>
            <person name="Sato H."/>
            <person name="Schaeffer S.W."/>
            <person name="Schatz M.C."/>
            <person name="Schlenke T."/>
            <person name="Schwartz R."/>
            <person name="Segarra C."/>
            <person name="Singh R.S."/>
            <person name="Sirot L."/>
            <person name="Sirota M."/>
            <person name="Sisneros N.B."/>
            <person name="Smith C.D."/>
            <person name="Smith T.F."/>
            <person name="Spieth J."/>
            <person name="Stage D.E."/>
            <person name="Stark A."/>
            <person name="Stephan W."/>
            <person name="Strausberg R.L."/>
            <person name="Strempel S."/>
            <person name="Sturgill D."/>
            <person name="Sutton G."/>
            <person name="Sutton G.G."/>
            <person name="Tao W."/>
            <person name="Teichmann S."/>
            <person name="Tobari Y.N."/>
            <person name="Tomimura Y."/>
            <person name="Tsolas J.M."/>
            <person name="Valente V.L."/>
            <person name="Venter E."/>
            <person name="Venter J.C."/>
            <person name="Vicario S."/>
            <person name="Vieira F.G."/>
            <person name="Vilella A.J."/>
            <person name="Villasante A."/>
            <person name="Walenz B."/>
            <person name="Wang J."/>
            <person name="Wasserman M."/>
            <person name="Watts T."/>
            <person name="Wilson D."/>
            <person name="Wilson R.K."/>
            <person name="Wing R.A."/>
            <person name="Wolfner M.F."/>
            <person name="Wong A."/>
            <person name="Wong G.K."/>
            <person name="Wu C.I."/>
            <person name="Wu G."/>
            <person name="Yamamoto D."/>
            <person name="Yang H.P."/>
            <person name="Yang S.P."/>
            <person name="Yorke J.A."/>
            <person name="Yoshida K."/>
            <person name="Zdobnov E."/>
            <person name="Zhang P."/>
            <person name="Zhang Y."/>
            <person name="Zimin A.V."/>
            <person name="Baldwin J."/>
            <person name="Abdouelleil A."/>
            <person name="Abdulkadir J."/>
            <person name="Abebe A."/>
            <person name="Abera B."/>
            <person name="Abreu J."/>
            <person name="Acer S.C."/>
            <person name="Aftuck L."/>
            <person name="Alexander A."/>
            <person name="An P."/>
            <person name="Anderson E."/>
            <person name="Anderson S."/>
            <person name="Arachi H."/>
            <person name="Azer M."/>
            <person name="Bachantsang P."/>
            <person name="Barry A."/>
            <person name="Bayul T."/>
            <person name="Berlin A."/>
            <person name="Bessette D."/>
            <person name="Bloom T."/>
            <person name="Blye J."/>
            <person name="Boguslavskiy L."/>
            <person name="Bonnet C."/>
            <person name="Boukhgalter B."/>
            <person name="Bourzgui I."/>
            <person name="Brown A."/>
            <person name="Cahill P."/>
            <person name="Channer S."/>
            <person name="Cheshatsang Y."/>
            <person name="Chuda L."/>
            <person name="Citroen M."/>
            <person name="Collymore A."/>
            <person name="Cooke P."/>
            <person name="Costello M."/>
            <person name="D'Aco K."/>
            <person name="Daza R."/>
            <person name="De Haan G."/>
            <person name="DeGray S."/>
            <person name="DeMaso C."/>
            <person name="Dhargay N."/>
            <person name="Dooley K."/>
            <person name="Dooley E."/>
            <person name="Doricent M."/>
            <person name="Dorje P."/>
            <person name="Dorjee K."/>
            <person name="Dupes A."/>
            <person name="Elong R."/>
            <person name="Falk J."/>
            <person name="Farina A."/>
            <person name="Faro S."/>
            <person name="Ferguson D."/>
            <person name="Fisher S."/>
            <person name="Foley C.D."/>
            <person name="Franke A."/>
            <person name="Friedrich D."/>
            <person name="Gadbois L."/>
            <person name="Gearin G."/>
            <person name="Gearin C.R."/>
            <person name="Giannoukos G."/>
            <person name="Goode T."/>
            <person name="Graham J."/>
            <person name="Grandbois E."/>
            <person name="Grewal S."/>
            <person name="Gyaltsen K."/>
            <person name="Hafez N."/>
            <person name="Hagos B."/>
            <person name="Hall J."/>
            <person name="Henson C."/>
            <person name="Hollinger A."/>
            <person name="Honan T."/>
            <person name="Huard M.D."/>
            <person name="Hughes L."/>
            <person name="Hurhula B."/>
            <person name="Husby M.E."/>
            <person name="Kamat A."/>
            <person name="Kanga B."/>
            <person name="Kashin S."/>
            <person name="Khazanovich D."/>
            <person name="Kisner P."/>
            <person name="Lance K."/>
            <person name="Lara M."/>
            <person name="Lee W."/>
            <person name="Lennon N."/>
            <person name="Letendre F."/>
            <person name="LeVine R."/>
            <person name="Lipovsky A."/>
            <person name="Liu X."/>
            <person name="Liu J."/>
            <person name="Liu S."/>
            <person name="Lokyitsang T."/>
            <person name="Lokyitsang Y."/>
            <person name="Lubonja R."/>
            <person name="Lui A."/>
            <person name="MacDonald P."/>
            <person name="Magnisalis V."/>
            <person name="Maru K."/>
            <person name="Matthews C."/>
            <person name="McCusker W."/>
            <person name="McDonough S."/>
            <person name="Mehta T."/>
            <person name="Meldrim J."/>
            <person name="Meneus L."/>
            <person name="Mihai O."/>
            <person name="Mihalev A."/>
            <person name="Mihova T."/>
            <person name="Mittelman R."/>
            <person name="Mlenga V."/>
            <person name="Montmayeur A."/>
            <person name="Mulrain L."/>
            <person name="Navidi A."/>
            <person name="Naylor J."/>
            <person name="Negash T."/>
            <person name="Nguyen T."/>
            <person name="Nguyen N."/>
            <person name="Nicol R."/>
            <person name="Norbu C."/>
            <person name="Norbu N."/>
            <person name="Novod N."/>
            <person name="O'Neill B."/>
            <person name="Osman S."/>
            <person name="Markiewicz E."/>
            <person name="Oyono O.L."/>
            <person name="Patti C."/>
            <person name="Phunkhang P."/>
            <person name="Pierre F."/>
            <person name="Priest M."/>
            <person name="Raghuraman S."/>
            <person name="Rege F."/>
            <person name="Reyes R."/>
            <person name="Rise C."/>
            <person name="Rogov P."/>
            <person name="Ross K."/>
            <person name="Ryan E."/>
            <person name="Settipalli S."/>
            <person name="Shea T."/>
            <person name="Sherpa N."/>
            <person name="Shi L."/>
            <person name="Shih D."/>
            <person name="Sparrow T."/>
            <person name="Spaulding J."/>
            <person name="Stalker J."/>
            <person name="Stange-Thomann N."/>
            <person name="Stavropoulos S."/>
            <person name="Stone C."/>
            <person name="Strader C."/>
            <person name="Tesfaye S."/>
            <person name="Thomson T."/>
            <person name="Thoulutsang Y."/>
            <person name="Thoulutsang D."/>
            <person name="Topham K."/>
            <person name="Topping I."/>
            <person name="Tsamla T."/>
            <person name="Vassiliev H."/>
            <person name="Vo A."/>
            <person name="Wangchuk T."/>
            <person name="Wangdi T."/>
            <person name="Weiand M."/>
            <person name="Wilkinson J."/>
            <person name="Wilson A."/>
            <person name="Yadav S."/>
            <person name="Young G."/>
            <person name="Yu Q."/>
            <person name="Zembek L."/>
            <person name="Zhong D."/>
            <person name="Zimmer A."/>
            <person name="Zwirko Z."/>
            <person name="Jaffe D.B."/>
            <person name="Alvarez P."/>
            <person name="Brockman W."/>
            <person name="Butler J."/>
            <person name="Chin C."/>
            <person name="Gnerre S."/>
            <person name="Grabherr M."/>
            <person name="Kleber M."/>
            <person name="Mauceli E."/>
            <person name="MacCallum I."/>
        </authorList>
    </citation>
    <scope>NUCLEOTIDE SEQUENCE [LARGE SCALE GENOMIC DNA]</scope>
    <source>
        <strain evidence="6">MSH-3 / Tucson 14011-0111.49</strain>
    </source>
</reference>
<dbReference type="PANTHER" id="PTHR16465">
    <property type="entry name" value="NUCLEASE-RELATED"/>
    <property type="match status" value="1"/>
</dbReference>
<dbReference type="InterPro" id="IPR013085">
    <property type="entry name" value="U1-CZ_Znf_C2H2"/>
</dbReference>
<name>B4IRX8_DROPE</name>
<dbReference type="PhylomeDB" id="B4IRX8"/>